<evidence type="ECO:0000259" key="2">
    <source>
        <dbReference type="Pfam" id="PF08241"/>
    </source>
</evidence>
<dbReference type="RefSeq" id="WP_110045835.1">
    <property type="nucleotide sequence ID" value="NZ_CP054613.1"/>
</dbReference>
<organism evidence="3 4">
    <name type="scientific">Paenibacillus cellulosilyticus</name>
    <dbReference type="NCBI Taxonomy" id="375489"/>
    <lineage>
        <taxon>Bacteria</taxon>
        <taxon>Bacillati</taxon>
        <taxon>Bacillota</taxon>
        <taxon>Bacilli</taxon>
        <taxon>Bacillales</taxon>
        <taxon>Paenibacillaceae</taxon>
        <taxon>Paenibacillus</taxon>
    </lineage>
</organism>
<evidence type="ECO:0000313" key="3">
    <source>
        <dbReference type="EMBL" id="PWV97863.1"/>
    </source>
</evidence>
<dbReference type="PANTHER" id="PTHR43861:SF1">
    <property type="entry name" value="TRANS-ACONITATE 2-METHYLTRANSFERASE"/>
    <property type="match status" value="1"/>
</dbReference>
<dbReference type="AlphaFoldDB" id="A0A2V2YPB2"/>
<dbReference type="CDD" id="cd02440">
    <property type="entry name" value="AdoMet_MTases"/>
    <property type="match status" value="1"/>
</dbReference>
<evidence type="ECO:0000256" key="1">
    <source>
        <dbReference type="SAM" id="MobiDB-lite"/>
    </source>
</evidence>
<dbReference type="PANTHER" id="PTHR43861">
    <property type="entry name" value="TRANS-ACONITATE 2-METHYLTRANSFERASE-RELATED"/>
    <property type="match status" value="1"/>
</dbReference>
<dbReference type="OrthoDB" id="9760689at2"/>
<dbReference type="InterPro" id="IPR013216">
    <property type="entry name" value="Methyltransf_11"/>
</dbReference>
<dbReference type="GO" id="GO:0008757">
    <property type="term" value="F:S-adenosylmethionine-dependent methyltransferase activity"/>
    <property type="evidence" value="ECO:0007669"/>
    <property type="project" value="InterPro"/>
</dbReference>
<dbReference type="Proteomes" id="UP000246635">
    <property type="component" value="Unassembled WGS sequence"/>
</dbReference>
<dbReference type="InterPro" id="IPR029063">
    <property type="entry name" value="SAM-dependent_MTases_sf"/>
</dbReference>
<reference evidence="3 4" key="1">
    <citation type="submission" date="2018-05" db="EMBL/GenBank/DDBJ databases">
        <title>Genomic Encyclopedia of Type Strains, Phase III (KMG-III): the genomes of soil and plant-associated and newly described type strains.</title>
        <authorList>
            <person name="Whitman W."/>
        </authorList>
    </citation>
    <scope>NUCLEOTIDE SEQUENCE [LARGE SCALE GENOMIC DNA]</scope>
    <source>
        <strain evidence="3 4">CECT 5696</strain>
    </source>
</reference>
<accession>A0A2V2YPB2</accession>
<dbReference type="GO" id="GO:0032259">
    <property type="term" value="P:methylation"/>
    <property type="evidence" value="ECO:0007669"/>
    <property type="project" value="UniProtKB-KW"/>
</dbReference>
<feature type="compositionally biased region" description="Basic and acidic residues" evidence="1">
    <location>
        <begin position="1"/>
        <end position="14"/>
    </location>
</feature>
<name>A0A2V2YPB2_9BACL</name>
<keyword evidence="3" id="KW-0808">Transferase</keyword>
<comment type="caution">
    <text evidence="3">The sequence shown here is derived from an EMBL/GenBank/DDBJ whole genome shotgun (WGS) entry which is preliminary data.</text>
</comment>
<proteinExistence type="predicted"/>
<gene>
    <name evidence="3" type="ORF">DFQ01_12050</name>
</gene>
<evidence type="ECO:0000313" key="4">
    <source>
        <dbReference type="Proteomes" id="UP000246635"/>
    </source>
</evidence>
<dbReference type="Gene3D" id="3.40.50.150">
    <property type="entry name" value="Vaccinia Virus protein VP39"/>
    <property type="match status" value="1"/>
</dbReference>
<protein>
    <submittedName>
        <fullName evidence="3">Methyltransferase family protein</fullName>
    </submittedName>
</protein>
<feature type="region of interest" description="Disordered" evidence="1">
    <location>
        <begin position="1"/>
        <end position="21"/>
    </location>
</feature>
<feature type="domain" description="Methyltransferase type 11" evidence="2">
    <location>
        <begin position="55"/>
        <end position="144"/>
    </location>
</feature>
<dbReference type="EMBL" id="QGTQ01000020">
    <property type="protein sequence ID" value="PWV97863.1"/>
    <property type="molecule type" value="Genomic_DNA"/>
</dbReference>
<keyword evidence="3" id="KW-0489">Methyltransferase</keyword>
<dbReference type="Pfam" id="PF08241">
    <property type="entry name" value="Methyltransf_11"/>
    <property type="match status" value="1"/>
</dbReference>
<keyword evidence="4" id="KW-1185">Reference proteome</keyword>
<dbReference type="SUPFAM" id="SSF53335">
    <property type="entry name" value="S-adenosyl-L-methionine-dependent methyltransferases"/>
    <property type="match status" value="1"/>
</dbReference>
<sequence length="269" mass="29213">MVNERVSMDQHGEKAAGQQQKWKPEVYDKEMAFVSAYGAPLIELLQVQPGETVIDWGCGSGDLASAIAEKGAEVFGIDFSESMIASARTKYPALKFEVADGQRYVADEPVDAVFSNAALHWMKDAAGVAASMAASLKPGGRLVVEFGGHGNIKAVTDALREAFDAVGVSQPYQSPWYFPTIGEYGMVLQQAGFEANSAVLFDRPTKQANGDNGLRGWLATFADGILSALPAEEADAVVRWAEERLRPALYSNGEWNVDYRRLRVTATRK</sequence>